<dbReference type="PANTHER" id="PTHR22749">
    <property type="entry name" value="RIBOFLAVIN KINASE/FMN ADENYLYLTRANSFERASE"/>
    <property type="match status" value="1"/>
</dbReference>
<reference evidence="17 18" key="1">
    <citation type="submission" date="2020-07" db="EMBL/GenBank/DDBJ databases">
        <title>Sequencing the genomes of 1000 actinobacteria strains.</title>
        <authorList>
            <person name="Klenk H.-P."/>
        </authorList>
    </citation>
    <scope>NUCLEOTIDE SEQUENCE [LARGE SCALE GENOMIC DNA]</scope>
    <source>
        <strain evidence="17 18">DSM 7487</strain>
    </source>
</reference>
<dbReference type="GO" id="GO:0005524">
    <property type="term" value="F:ATP binding"/>
    <property type="evidence" value="ECO:0007669"/>
    <property type="project" value="UniProtKB-UniRule"/>
</dbReference>
<dbReference type="EMBL" id="JACCBB010000001">
    <property type="protein sequence ID" value="NYD24346.1"/>
    <property type="molecule type" value="Genomic_DNA"/>
</dbReference>
<evidence type="ECO:0000256" key="5">
    <source>
        <dbReference type="ARBA" id="ARBA00022643"/>
    </source>
</evidence>
<dbReference type="Gene3D" id="3.40.50.620">
    <property type="entry name" value="HUPs"/>
    <property type="match status" value="1"/>
</dbReference>
<dbReference type="EC" id="2.7.1.26" evidence="15"/>
<organism evidence="17 18">
    <name type="scientific">Kineococcus aurantiacus</name>
    <dbReference type="NCBI Taxonomy" id="37633"/>
    <lineage>
        <taxon>Bacteria</taxon>
        <taxon>Bacillati</taxon>
        <taxon>Actinomycetota</taxon>
        <taxon>Actinomycetes</taxon>
        <taxon>Kineosporiales</taxon>
        <taxon>Kineosporiaceae</taxon>
        <taxon>Kineococcus</taxon>
    </lineage>
</organism>
<dbReference type="SUPFAM" id="SSF82114">
    <property type="entry name" value="Riboflavin kinase-like"/>
    <property type="match status" value="1"/>
</dbReference>
<evidence type="ECO:0000256" key="11">
    <source>
        <dbReference type="ARBA" id="ARBA00022840"/>
    </source>
</evidence>
<evidence type="ECO:0000313" key="18">
    <source>
        <dbReference type="Proteomes" id="UP000521922"/>
    </source>
</evidence>
<comment type="function">
    <text evidence="1">Catalyzes the phosphorylation of riboflavin to FMN followed by the adenylation of FMN to FAD.</text>
</comment>
<keyword evidence="18" id="KW-1185">Reference proteome</keyword>
<dbReference type="UniPathway" id="UPA00276">
    <property type="reaction ID" value="UER00406"/>
</dbReference>
<evidence type="ECO:0000256" key="12">
    <source>
        <dbReference type="ARBA" id="ARBA00023268"/>
    </source>
</evidence>
<evidence type="ECO:0000256" key="7">
    <source>
        <dbReference type="ARBA" id="ARBA00022695"/>
    </source>
</evidence>
<dbReference type="PANTHER" id="PTHR22749:SF6">
    <property type="entry name" value="RIBOFLAVIN KINASE"/>
    <property type="match status" value="1"/>
</dbReference>
<evidence type="ECO:0000256" key="9">
    <source>
        <dbReference type="ARBA" id="ARBA00022777"/>
    </source>
</evidence>
<dbReference type="InterPro" id="IPR015865">
    <property type="entry name" value="Riboflavin_kinase_bac/euk"/>
</dbReference>
<dbReference type="Pfam" id="PF06574">
    <property type="entry name" value="FAD_syn"/>
    <property type="match status" value="1"/>
</dbReference>
<comment type="pathway">
    <text evidence="3 15">Cofactor biosynthesis; FMN biosynthesis; FMN from riboflavin (ATP route): step 1/1.</text>
</comment>
<dbReference type="InterPro" id="IPR002606">
    <property type="entry name" value="Riboflavin_kinase_bac"/>
</dbReference>
<dbReference type="GO" id="GO:0009398">
    <property type="term" value="P:FMN biosynthetic process"/>
    <property type="evidence" value="ECO:0007669"/>
    <property type="project" value="UniProtKB-UniRule"/>
</dbReference>
<evidence type="ECO:0000256" key="2">
    <source>
        <dbReference type="ARBA" id="ARBA00004726"/>
    </source>
</evidence>
<feature type="domain" description="Riboflavin kinase" evidence="16">
    <location>
        <begin position="185"/>
        <end position="316"/>
    </location>
</feature>
<dbReference type="InterPro" id="IPR015864">
    <property type="entry name" value="FAD_synthase"/>
</dbReference>
<dbReference type="GO" id="GO:0003919">
    <property type="term" value="F:FMN adenylyltransferase activity"/>
    <property type="evidence" value="ECO:0007669"/>
    <property type="project" value="UniProtKB-UniRule"/>
</dbReference>
<dbReference type="GO" id="GO:0008531">
    <property type="term" value="F:riboflavin kinase activity"/>
    <property type="evidence" value="ECO:0007669"/>
    <property type="project" value="UniProtKB-UniRule"/>
</dbReference>
<dbReference type="Gene3D" id="2.40.30.30">
    <property type="entry name" value="Riboflavin kinase-like"/>
    <property type="match status" value="1"/>
</dbReference>
<evidence type="ECO:0000256" key="15">
    <source>
        <dbReference type="PIRNR" id="PIRNR004491"/>
    </source>
</evidence>
<accession>A0A7Y9DPU9</accession>
<evidence type="ECO:0000256" key="13">
    <source>
        <dbReference type="ARBA" id="ARBA00047880"/>
    </source>
</evidence>
<keyword evidence="4 15" id="KW-0285">Flavoprotein</keyword>
<keyword evidence="9 15" id="KW-0418">Kinase</keyword>
<dbReference type="InterPro" id="IPR023468">
    <property type="entry name" value="Riboflavin_kinase"/>
</dbReference>
<dbReference type="InterPro" id="IPR023465">
    <property type="entry name" value="Riboflavin_kinase_dom_sf"/>
</dbReference>
<evidence type="ECO:0000256" key="10">
    <source>
        <dbReference type="ARBA" id="ARBA00022827"/>
    </source>
</evidence>
<evidence type="ECO:0000256" key="6">
    <source>
        <dbReference type="ARBA" id="ARBA00022679"/>
    </source>
</evidence>
<dbReference type="Proteomes" id="UP000521922">
    <property type="component" value="Unassembled WGS sequence"/>
</dbReference>
<comment type="caution">
    <text evidence="17">The sequence shown here is derived from an EMBL/GenBank/DDBJ whole genome shotgun (WGS) entry which is preliminary data.</text>
</comment>
<evidence type="ECO:0000256" key="8">
    <source>
        <dbReference type="ARBA" id="ARBA00022741"/>
    </source>
</evidence>
<dbReference type="NCBIfam" id="NF004160">
    <property type="entry name" value="PRK05627.1-3"/>
    <property type="match status" value="1"/>
</dbReference>
<keyword evidence="8 15" id="KW-0547">Nucleotide-binding</keyword>
<dbReference type="InterPro" id="IPR014729">
    <property type="entry name" value="Rossmann-like_a/b/a_fold"/>
</dbReference>
<dbReference type="SUPFAM" id="SSF52374">
    <property type="entry name" value="Nucleotidylyl transferase"/>
    <property type="match status" value="1"/>
</dbReference>
<dbReference type="FunFam" id="2.40.30.30:FF:000003">
    <property type="entry name" value="Riboflavin biosynthesis protein"/>
    <property type="match status" value="1"/>
</dbReference>
<keyword evidence="5 15" id="KW-0288">FMN</keyword>
<evidence type="ECO:0000259" key="16">
    <source>
        <dbReference type="SMART" id="SM00904"/>
    </source>
</evidence>
<dbReference type="EC" id="2.7.7.2" evidence="15"/>
<name>A0A7Y9DPU9_9ACTN</name>
<evidence type="ECO:0000256" key="4">
    <source>
        <dbReference type="ARBA" id="ARBA00022630"/>
    </source>
</evidence>
<dbReference type="NCBIfam" id="TIGR00083">
    <property type="entry name" value="ribF"/>
    <property type="match status" value="1"/>
</dbReference>
<dbReference type="AlphaFoldDB" id="A0A7Y9DPU9"/>
<protein>
    <recommendedName>
        <fullName evidence="15">Riboflavin biosynthesis protein</fullName>
    </recommendedName>
    <domain>
        <recommendedName>
            <fullName evidence="15">Riboflavin kinase</fullName>
            <ecNumber evidence="15">2.7.1.26</ecNumber>
        </recommendedName>
        <alternativeName>
            <fullName evidence="15">Flavokinase</fullName>
        </alternativeName>
    </domain>
    <domain>
        <recommendedName>
            <fullName evidence="15">FMN adenylyltransferase</fullName>
            <ecNumber evidence="15">2.7.7.2</ecNumber>
        </recommendedName>
        <alternativeName>
            <fullName evidence="15">FAD pyrophosphorylase</fullName>
        </alternativeName>
        <alternativeName>
            <fullName evidence="15">FAD synthase</fullName>
        </alternativeName>
    </domain>
</protein>
<comment type="catalytic activity">
    <reaction evidence="14 15">
        <text>FMN + ATP + H(+) = FAD + diphosphate</text>
        <dbReference type="Rhea" id="RHEA:17237"/>
        <dbReference type="ChEBI" id="CHEBI:15378"/>
        <dbReference type="ChEBI" id="CHEBI:30616"/>
        <dbReference type="ChEBI" id="CHEBI:33019"/>
        <dbReference type="ChEBI" id="CHEBI:57692"/>
        <dbReference type="ChEBI" id="CHEBI:58210"/>
        <dbReference type="EC" id="2.7.7.2"/>
    </reaction>
</comment>
<keyword evidence="7 15" id="KW-0548">Nucleotidyltransferase</keyword>
<evidence type="ECO:0000256" key="3">
    <source>
        <dbReference type="ARBA" id="ARBA00005201"/>
    </source>
</evidence>
<dbReference type="GO" id="GO:0006747">
    <property type="term" value="P:FAD biosynthetic process"/>
    <property type="evidence" value="ECO:0007669"/>
    <property type="project" value="UniProtKB-UniRule"/>
</dbReference>
<dbReference type="RefSeq" id="WP_179754670.1">
    <property type="nucleotide sequence ID" value="NZ_BAAAGN010000021.1"/>
</dbReference>
<keyword evidence="6 15" id="KW-0808">Transferase</keyword>
<keyword evidence="10 15" id="KW-0274">FAD</keyword>
<evidence type="ECO:0000256" key="14">
    <source>
        <dbReference type="ARBA" id="ARBA00049494"/>
    </source>
</evidence>
<dbReference type="FunFam" id="3.40.50.620:FF:000021">
    <property type="entry name" value="Riboflavin biosynthesis protein"/>
    <property type="match status" value="1"/>
</dbReference>
<keyword evidence="12" id="KW-0511">Multifunctional enzyme</keyword>
<comment type="pathway">
    <text evidence="2 15">Cofactor biosynthesis; FAD biosynthesis; FAD from FMN: step 1/1.</text>
</comment>
<gene>
    <name evidence="17" type="ORF">BJ968_003886</name>
</gene>
<dbReference type="PIRSF" id="PIRSF004491">
    <property type="entry name" value="FAD_Synth"/>
    <property type="match status" value="1"/>
</dbReference>
<dbReference type="GO" id="GO:0009231">
    <property type="term" value="P:riboflavin biosynthetic process"/>
    <property type="evidence" value="ECO:0007669"/>
    <property type="project" value="InterPro"/>
</dbReference>
<dbReference type="UniPathway" id="UPA00277">
    <property type="reaction ID" value="UER00407"/>
</dbReference>
<keyword evidence="11 15" id="KW-0067">ATP-binding</keyword>
<comment type="catalytic activity">
    <reaction evidence="13 15">
        <text>riboflavin + ATP = FMN + ADP + H(+)</text>
        <dbReference type="Rhea" id="RHEA:14357"/>
        <dbReference type="ChEBI" id="CHEBI:15378"/>
        <dbReference type="ChEBI" id="CHEBI:30616"/>
        <dbReference type="ChEBI" id="CHEBI:57986"/>
        <dbReference type="ChEBI" id="CHEBI:58210"/>
        <dbReference type="ChEBI" id="CHEBI:456216"/>
        <dbReference type="EC" id="2.7.1.26"/>
    </reaction>
</comment>
<dbReference type="SMART" id="SM00904">
    <property type="entry name" value="Flavokinase"/>
    <property type="match status" value="1"/>
</dbReference>
<comment type="similarity">
    <text evidence="15">Belongs to the ribF family.</text>
</comment>
<evidence type="ECO:0000256" key="1">
    <source>
        <dbReference type="ARBA" id="ARBA00002121"/>
    </source>
</evidence>
<sequence>MQRWDDLSDVGPGFGPSVVTIGNFDGVHRGHAAVLGEVVGLARDRGLAAVAVTFDPHPLQVLHPERAPGLLTGLEHRLDLLAGAGLDAVLVMPFTRELAAWSPERFVRDVFVDALRARVVVVGHDVRFGEGNSGDLATMQELGARWGFEVRVLQDLGDRDDAPRWSSTAVRAALAAGEVDRAARMLGHPHRVTSTVVHGDHRGRELGYPTANLDTDGAEGLVPADGVYAGWLTRPGGERLAAAVSIGTNPTFDGVRRQVEAFCLDQEGRPGGLDLYGERVDLDLVARLRPTLRFDGVEALVEQMERDVARCRELLLGPSAEGPAPR</sequence>
<proteinExistence type="inferred from homology"/>
<evidence type="ECO:0000313" key="17">
    <source>
        <dbReference type="EMBL" id="NYD24346.1"/>
    </source>
</evidence>
<dbReference type="CDD" id="cd02064">
    <property type="entry name" value="FAD_synthetase_N"/>
    <property type="match status" value="1"/>
</dbReference>
<dbReference type="Pfam" id="PF01687">
    <property type="entry name" value="Flavokinase"/>
    <property type="match status" value="1"/>
</dbReference>